<dbReference type="Proteomes" id="UP000095023">
    <property type="component" value="Unassembled WGS sequence"/>
</dbReference>
<feature type="domain" description="RRM" evidence="7">
    <location>
        <begin position="269"/>
        <end position="363"/>
    </location>
</feature>
<dbReference type="SMART" id="SM00360">
    <property type="entry name" value="RRM"/>
    <property type="match status" value="4"/>
</dbReference>
<evidence type="ECO:0000313" key="9">
    <source>
        <dbReference type="Proteomes" id="UP000095023"/>
    </source>
</evidence>
<dbReference type="Gene3D" id="3.30.70.330">
    <property type="match status" value="4"/>
</dbReference>
<gene>
    <name evidence="8" type="ORF">CANCADRAFT_14504</name>
</gene>
<evidence type="ECO:0000313" key="8">
    <source>
        <dbReference type="EMBL" id="ODV88746.1"/>
    </source>
</evidence>
<evidence type="ECO:0000256" key="1">
    <source>
        <dbReference type="ARBA" id="ARBA00004123"/>
    </source>
</evidence>
<evidence type="ECO:0000256" key="4">
    <source>
        <dbReference type="ARBA" id="ARBA00023242"/>
    </source>
</evidence>
<feature type="domain" description="RRM" evidence="7">
    <location>
        <begin position="120"/>
        <end position="197"/>
    </location>
</feature>
<dbReference type="AlphaFoldDB" id="A0A1E4TAF9"/>
<keyword evidence="9" id="KW-1185">Reference proteome</keyword>
<protein>
    <recommendedName>
        <fullName evidence="7">RRM domain-containing protein</fullName>
    </recommendedName>
</protein>
<sequence>SLIVQNIGSDINDEQLADVFSEYAPVKHSTVVRDRESKKSKGYGFVAFGSVKDAENALRAIKTSPEYSSWTVKVARHRNRAAADQEVSESVAELAHKYASTDDGELQSTNTVVDPAARSARLIIRNLPWSISKPQQLQKMFAQFGVVHDVQIPKNGTRLRGFAFVRLGSHRAADLAKQHLSGTKIDGREITVDFAISKDRFLDQKKPEPVDAESSSDSEHDSKSNSDSESESESDSESNSDSDNEQREPLKSKKPSSTPSRRQSETFDRTVFVRNIPYTATKETLEELFSVFGPVRYALPVIDKQTNVPKGTAFVCFSKPEDAKECVMNCPKQDSANTLVIPEGTDQRYIFNGRLLSVVHAVDRTTAEQNASIKSKMEKVDKRNTFLLQEGRIGKGSALAEAMTPAELEIREQSYQLRKKQLASNPVLHVSLTKLAIRNIPRTMDAKALKQLARKAVVQFAIEARNGLRDPLTKEELLRSKEASKLVPKSKKHGVVRNVHIVNENKVADGGRSRGYGFVEYASHRWALMGARWLNGHQVTAEEINPEDPDSVSEVKNRRLVVEFAIDNVQITKRKLDQ</sequence>
<feature type="region of interest" description="Disordered" evidence="6">
    <location>
        <begin position="203"/>
        <end position="266"/>
    </location>
</feature>
<dbReference type="InterPro" id="IPR000504">
    <property type="entry name" value="RRM_dom"/>
</dbReference>
<evidence type="ECO:0000256" key="6">
    <source>
        <dbReference type="SAM" id="MobiDB-lite"/>
    </source>
</evidence>
<feature type="non-terminal residue" evidence="8">
    <location>
        <position position="1"/>
    </location>
</feature>
<evidence type="ECO:0000256" key="5">
    <source>
        <dbReference type="PROSITE-ProRule" id="PRU00176"/>
    </source>
</evidence>
<comment type="subcellular location">
    <subcellularLocation>
        <location evidence="1">Nucleus</location>
    </subcellularLocation>
</comment>
<feature type="compositionally biased region" description="Basic and acidic residues" evidence="6">
    <location>
        <begin position="217"/>
        <end position="226"/>
    </location>
</feature>
<organism evidence="8 9">
    <name type="scientific">Tortispora caseinolytica NRRL Y-17796</name>
    <dbReference type="NCBI Taxonomy" id="767744"/>
    <lineage>
        <taxon>Eukaryota</taxon>
        <taxon>Fungi</taxon>
        <taxon>Dikarya</taxon>
        <taxon>Ascomycota</taxon>
        <taxon>Saccharomycotina</taxon>
        <taxon>Trigonopsidomycetes</taxon>
        <taxon>Trigonopsidales</taxon>
        <taxon>Trigonopsidaceae</taxon>
        <taxon>Tortispora</taxon>
    </lineage>
</organism>
<reference evidence="9" key="1">
    <citation type="submission" date="2016-02" db="EMBL/GenBank/DDBJ databases">
        <title>Comparative genomics of biotechnologically important yeasts.</title>
        <authorList>
            <consortium name="DOE Joint Genome Institute"/>
            <person name="Riley R."/>
            <person name="Haridas S."/>
            <person name="Wolfe K.H."/>
            <person name="Lopes M.R."/>
            <person name="Hittinger C.T."/>
            <person name="Goker M."/>
            <person name="Salamov A."/>
            <person name="Wisecaver J."/>
            <person name="Long T.M."/>
            <person name="Aerts A.L."/>
            <person name="Barry K."/>
            <person name="Choi C."/>
            <person name="Clum A."/>
            <person name="Coughlan A.Y."/>
            <person name="Deshpande S."/>
            <person name="Douglass A.P."/>
            <person name="Hanson S.J."/>
            <person name="Klenk H.-P."/>
            <person name="Labutti K."/>
            <person name="Lapidus A."/>
            <person name="Lindquist E."/>
            <person name="Lipzen A."/>
            <person name="Meier-Kolthoff J.P."/>
            <person name="Ohm R.A."/>
            <person name="Otillar R.P."/>
            <person name="Pangilinan J."/>
            <person name="Peng Y."/>
            <person name="Rokas A."/>
            <person name="Rosa C.A."/>
            <person name="Scheuner C."/>
            <person name="Sibirny A.A."/>
            <person name="Slot J.C."/>
            <person name="Stielow J.B."/>
            <person name="Sun H."/>
            <person name="Kurtzman C.P."/>
            <person name="Blackwell M."/>
            <person name="Jeffries T.W."/>
            <person name="Grigoriev I.V."/>
        </authorList>
    </citation>
    <scope>NUCLEOTIDE SEQUENCE [LARGE SCALE GENOMIC DNA]</scope>
    <source>
        <strain evidence="9">NRRL Y-17796</strain>
    </source>
</reference>
<keyword evidence="4" id="KW-0539">Nucleus</keyword>
<evidence type="ECO:0000259" key="7">
    <source>
        <dbReference type="PROSITE" id="PS50102"/>
    </source>
</evidence>
<proteinExistence type="predicted"/>
<dbReference type="SUPFAM" id="SSF54928">
    <property type="entry name" value="RNA-binding domain, RBD"/>
    <property type="match status" value="4"/>
</dbReference>
<feature type="domain" description="RRM" evidence="7">
    <location>
        <begin position="1"/>
        <end position="79"/>
    </location>
</feature>
<dbReference type="OrthoDB" id="267048at2759"/>
<keyword evidence="2" id="KW-0677">Repeat</keyword>
<dbReference type="GO" id="GO:0005730">
    <property type="term" value="C:nucleolus"/>
    <property type="evidence" value="ECO:0007669"/>
    <property type="project" value="TreeGrafter"/>
</dbReference>
<dbReference type="InterPro" id="IPR035979">
    <property type="entry name" value="RBD_domain_sf"/>
</dbReference>
<dbReference type="PANTHER" id="PTHR48039">
    <property type="entry name" value="RNA-BINDING MOTIF PROTEIN 14B"/>
    <property type="match status" value="1"/>
</dbReference>
<feature type="non-terminal residue" evidence="8">
    <location>
        <position position="578"/>
    </location>
</feature>
<keyword evidence="3 5" id="KW-0694">RNA-binding</keyword>
<accession>A0A1E4TAF9</accession>
<feature type="compositionally biased region" description="Acidic residues" evidence="6">
    <location>
        <begin position="228"/>
        <end position="243"/>
    </location>
</feature>
<dbReference type="InterPro" id="IPR012677">
    <property type="entry name" value="Nucleotide-bd_a/b_plait_sf"/>
</dbReference>
<dbReference type="InterPro" id="IPR051945">
    <property type="entry name" value="RRM_MRD1_RNA_proc_ribogen"/>
</dbReference>
<dbReference type="Pfam" id="PF00076">
    <property type="entry name" value="RRM_1"/>
    <property type="match status" value="3"/>
</dbReference>
<evidence type="ECO:0000256" key="3">
    <source>
        <dbReference type="ARBA" id="ARBA00022884"/>
    </source>
</evidence>
<feature type="domain" description="RRM" evidence="7">
    <location>
        <begin position="433"/>
        <end position="567"/>
    </location>
</feature>
<dbReference type="GO" id="GO:0003729">
    <property type="term" value="F:mRNA binding"/>
    <property type="evidence" value="ECO:0007669"/>
    <property type="project" value="TreeGrafter"/>
</dbReference>
<evidence type="ECO:0000256" key="2">
    <source>
        <dbReference type="ARBA" id="ARBA00022737"/>
    </source>
</evidence>
<dbReference type="EMBL" id="KV453843">
    <property type="protein sequence ID" value="ODV88746.1"/>
    <property type="molecule type" value="Genomic_DNA"/>
</dbReference>
<name>A0A1E4TAF9_9ASCO</name>
<dbReference type="PANTHER" id="PTHR48039:SF5">
    <property type="entry name" value="RNA-BINDING PROTEIN 28"/>
    <property type="match status" value="1"/>
</dbReference>
<dbReference type="PROSITE" id="PS50102">
    <property type="entry name" value="RRM"/>
    <property type="match status" value="4"/>
</dbReference>